<dbReference type="Gene3D" id="3.10.450.50">
    <property type="match status" value="1"/>
</dbReference>
<gene>
    <name evidence="2" type="ORF">SM757_00905</name>
</gene>
<proteinExistence type="predicted"/>
<keyword evidence="2" id="KW-0614">Plasmid</keyword>
<dbReference type="InterPro" id="IPR032710">
    <property type="entry name" value="NTF2-like_dom_sf"/>
</dbReference>
<evidence type="ECO:0000259" key="1">
    <source>
        <dbReference type="Pfam" id="PF12680"/>
    </source>
</evidence>
<accession>A0ABU5I888</accession>
<dbReference type="Pfam" id="PF12680">
    <property type="entry name" value="SnoaL_2"/>
    <property type="match status" value="1"/>
</dbReference>
<dbReference type="SUPFAM" id="SSF54427">
    <property type="entry name" value="NTF2-like"/>
    <property type="match status" value="1"/>
</dbReference>
<name>A0ABU5I888_9BURK</name>
<keyword evidence="3" id="KW-1185">Reference proteome</keyword>
<comment type="caution">
    <text evidence="2">The sequence shown here is derived from an EMBL/GenBank/DDBJ whole genome shotgun (WGS) entry which is preliminary data.</text>
</comment>
<dbReference type="EMBL" id="JAXOJX010000001">
    <property type="protein sequence ID" value="MDZ5455122.1"/>
    <property type="molecule type" value="Genomic_DNA"/>
</dbReference>
<feature type="domain" description="SnoaL-like" evidence="1">
    <location>
        <begin position="11"/>
        <end position="117"/>
    </location>
</feature>
<dbReference type="InterPro" id="IPR037401">
    <property type="entry name" value="SnoaL-like"/>
</dbReference>
<protein>
    <submittedName>
        <fullName evidence="2">Nuclear transport factor 2 family protein</fullName>
    </submittedName>
</protein>
<reference evidence="2 3" key="1">
    <citation type="submission" date="2023-11" db="EMBL/GenBank/DDBJ databases">
        <title>Draft genome of Azohydromonas lata strain H1 (DSM1123), a polyhydroxyalkanoate producer.</title>
        <authorList>
            <person name="Traversa D."/>
            <person name="D'Addabbo P."/>
            <person name="Pazzani C."/>
            <person name="Manzari C."/>
            <person name="Chiara M."/>
            <person name="Scrascia M."/>
        </authorList>
    </citation>
    <scope>NUCLEOTIDE SEQUENCE [LARGE SCALE GENOMIC DNA]</scope>
    <source>
        <strain evidence="2 3">H1</strain>
        <plasmid evidence="2">unnamed</plasmid>
    </source>
</reference>
<evidence type="ECO:0000313" key="3">
    <source>
        <dbReference type="Proteomes" id="UP001293718"/>
    </source>
</evidence>
<sequence length="143" mass="16081">MSDTRTPEAIVRRFIDAFRESWPQDLDAALAPLADDAYYQIAVPAFAPVRGRDAIKAELELMRQSVTDQRHDMKAVAASGNTVFTERCDWSFRNGRWVPVPLVAVFELNDAGQITAWREYLDPGHVAKLHGMSMEAFRESLAA</sequence>
<dbReference type="RefSeq" id="WP_051241906.1">
    <property type="nucleotide sequence ID" value="NZ_JAXOJX010000001.1"/>
</dbReference>
<organism evidence="2 3">
    <name type="scientific">Azohydromonas lata</name>
    <dbReference type="NCBI Taxonomy" id="45677"/>
    <lineage>
        <taxon>Bacteria</taxon>
        <taxon>Pseudomonadati</taxon>
        <taxon>Pseudomonadota</taxon>
        <taxon>Betaproteobacteria</taxon>
        <taxon>Burkholderiales</taxon>
        <taxon>Sphaerotilaceae</taxon>
        <taxon>Azohydromonas</taxon>
    </lineage>
</organism>
<evidence type="ECO:0000313" key="2">
    <source>
        <dbReference type="EMBL" id="MDZ5455122.1"/>
    </source>
</evidence>
<dbReference type="Proteomes" id="UP001293718">
    <property type="component" value="Unassembled WGS sequence"/>
</dbReference>
<geneLocation type="plasmid" evidence="2">
    <name>unnamed</name>
</geneLocation>